<proteinExistence type="predicted"/>
<name>A0ACA9YG01_9ASCO</name>
<sequence>MKRSFLERENIISPPLSPNKSHNNGEKRVPNDIIPLNQSKSVALSALMLLNELSYNDDEMIDDLIIDKPVKVVIFLDAQGKQFIDFFQNQMPDELKVSVIFVSHGLKEDQITNHQLQNSILVNNSQCTHLTKAFKLLHPLGGGVYPLNYLTIISNGLIRVKIPIRLSQYNSHEKFGASIDDIGSLLYELLPFLY</sequence>
<dbReference type="EMBL" id="CALSDN010000016">
    <property type="protein sequence ID" value="CAH6723579.1"/>
    <property type="molecule type" value="Genomic_DNA"/>
</dbReference>
<accession>A0ACA9YG01</accession>
<comment type="caution">
    <text evidence="1">The sequence shown here is derived from an EMBL/GenBank/DDBJ whole genome shotgun (WGS) entry which is preliminary data.</text>
</comment>
<evidence type="ECO:0000313" key="2">
    <source>
        <dbReference type="Proteomes" id="UP001152531"/>
    </source>
</evidence>
<dbReference type="Proteomes" id="UP001152531">
    <property type="component" value="Unassembled WGS sequence"/>
</dbReference>
<protein>
    <submittedName>
        <fullName evidence="1">Uncharacterized protein</fullName>
    </submittedName>
</protein>
<gene>
    <name evidence="1" type="ORF">CLIB1444_16S02014</name>
</gene>
<evidence type="ECO:0000313" key="1">
    <source>
        <dbReference type="EMBL" id="CAH6723579.1"/>
    </source>
</evidence>
<keyword evidence="2" id="KW-1185">Reference proteome</keyword>
<reference evidence="1" key="1">
    <citation type="submission" date="2022-06" db="EMBL/GenBank/DDBJ databases">
        <authorList>
            <person name="Legras J.-L."/>
            <person name="Devillers H."/>
            <person name="Grondin C."/>
        </authorList>
    </citation>
    <scope>NUCLEOTIDE SEQUENCE</scope>
    <source>
        <strain evidence="1">CLIB 1444</strain>
    </source>
</reference>
<organism evidence="1 2">
    <name type="scientific">[Candida] jaroonii</name>
    <dbReference type="NCBI Taxonomy" id="467808"/>
    <lineage>
        <taxon>Eukaryota</taxon>
        <taxon>Fungi</taxon>
        <taxon>Dikarya</taxon>
        <taxon>Ascomycota</taxon>
        <taxon>Saccharomycotina</taxon>
        <taxon>Pichiomycetes</taxon>
        <taxon>Debaryomycetaceae</taxon>
        <taxon>Yamadazyma</taxon>
    </lineage>
</organism>